<dbReference type="InterPro" id="IPR003593">
    <property type="entry name" value="AAA+_ATPase"/>
</dbReference>
<dbReference type="InterPro" id="IPR050206">
    <property type="entry name" value="FtsK/SpoIIIE/SftA"/>
</dbReference>
<dbReference type="Pfam" id="PF09397">
    <property type="entry name" value="FtsK_gamma"/>
    <property type="match status" value="1"/>
</dbReference>
<evidence type="ECO:0000256" key="6">
    <source>
        <dbReference type="SAM" id="MobiDB-lite"/>
    </source>
</evidence>
<evidence type="ECO:0000256" key="2">
    <source>
        <dbReference type="ARBA" id="ARBA00022741"/>
    </source>
</evidence>
<feature type="transmembrane region" description="Helical" evidence="7">
    <location>
        <begin position="154"/>
        <end position="174"/>
    </location>
</feature>
<dbReference type="InterPro" id="IPR036390">
    <property type="entry name" value="WH_DNA-bd_sf"/>
</dbReference>
<dbReference type="PROSITE" id="PS50901">
    <property type="entry name" value="FTSK"/>
    <property type="match status" value="1"/>
</dbReference>
<dbReference type="GO" id="GO:0003677">
    <property type="term" value="F:DNA binding"/>
    <property type="evidence" value="ECO:0007669"/>
    <property type="project" value="UniProtKB-KW"/>
</dbReference>
<proteinExistence type="inferred from homology"/>
<feature type="transmembrane region" description="Helical" evidence="7">
    <location>
        <begin position="84"/>
        <end position="106"/>
    </location>
</feature>
<dbReference type="Gene3D" id="3.30.980.40">
    <property type="match status" value="1"/>
</dbReference>
<dbReference type="AlphaFoldDB" id="A0A0G1YSQ1"/>
<dbReference type="SMART" id="SM00843">
    <property type="entry name" value="Ftsk_gamma"/>
    <property type="match status" value="1"/>
</dbReference>
<dbReference type="Gene3D" id="1.10.10.10">
    <property type="entry name" value="Winged helix-like DNA-binding domain superfamily/Winged helix DNA-binding domain"/>
    <property type="match status" value="1"/>
</dbReference>
<keyword evidence="7" id="KW-1133">Transmembrane helix</keyword>
<keyword evidence="2 5" id="KW-0547">Nucleotide-binding</keyword>
<protein>
    <submittedName>
        <fullName evidence="9">Translocase FtsK protein</fullName>
    </submittedName>
</protein>
<dbReference type="Gene3D" id="3.40.50.300">
    <property type="entry name" value="P-loop containing nucleotide triphosphate hydrolases"/>
    <property type="match status" value="1"/>
</dbReference>
<dbReference type="PANTHER" id="PTHR22683">
    <property type="entry name" value="SPORULATION PROTEIN RELATED"/>
    <property type="match status" value="1"/>
</dbReference>
<evidence type="ECO:0000256" key="3">
    <source>
        <dbReference type="ARBA" id="ARBA00022840"/>
    </source>
</evidence>
<organism evidence="9 10">
    <name type="scientific">Candidatus Kaiserbacteria bacterium GW2011_GWA2_49_19</name>
    <dbReference type="NCBI Taxonomy" id="1618669"/>
    <lineage>
        <taxon>Bacteria</taxon>
        <taxon>Candidatus Kaiseribacteriota</taxon>
    </lineage>
</organism>
<dbReference type="InterPro" id="IPR002543">
    <property type="entry name" value="FtsK_dom"/>
</dbReference>
<feature type="transmembrane region" description="Helical" evidence="7">
    <location>
        <begin position="194"/>
        <end position="223"/>
    </location>
</feature>
<keyword evidence="4" id="KW-0238">DNA-binding</keyword>
<evidence type="ECO:0000313" key="10">
    <source>
        <dbReference type="Proteomes" id="UP000033965"/>
    </source>
</evidence>
<accession>A0A0G1YSQ1</accession>
<dbReference type="CDD" id="cd01127">
    <property type="entry name" value="TrwB_TraG_TraD_VirD4"/>
    <property type="match status" value="1"/>
</dbReference>
<dbReference type="InterPro" id="IPR027417">
    <property type="entry name" value="P-loop_NTPase"/>
</dbReference>
<dbReference type="SUPFAM" id="SSF46785">
    <property type="entry name" value="Winged helix' DNA-binding domain"/>
    <property type="match status" value="1"/>
</dbReference>
<evidence type="ECO:0000256" key="1">
    <source>
        <dbReference type="ARBA" id="ARBA00006474"/>
    </source>
</evidence>
<feature type="region of interest" description="Disordered" evidence="6">
    <location>
        <begin position="769"/>
        <end position="800"/>
    </location>
</feature>
<dbReference type="SMART" id="SM00382">
    <property type="entry name" value="AAA"/>
    <property type="match status" value="1"/>
</dbReference>
<evidence type="ECO:0000256" key="4">
    <source>
        <dbReference type="ARBA" id="ARBA00023125"/>
    </source>
</evidence>
<comment type="similarity">
    <text evidence="1">Belongs to the FtsK/SpoIIIE/SftA family.</text>
</comment>
<feature type="compositionally biased region" description="Acidic residues" evidence="6">
    <location>
        <begin position="781"/>
        <end position="794"/>
    </location>
</feature>
<dbReference type="InterPro" id="IPR036388">
    <property type="entry name" value="WH-like_DNA-bd_sf"/>
</dbReference>
<dbReference type="SUPFAM" id="SSF52540">
    <property type="entry name" value="P-loop containing nucleoside triphosphate hydrolases"/>
    <property type="match status" value="1"/>
</dbReference>
<keyword evidence="7" id="KW-0812">Transmembrane</keyword>
<dbReference type="PATRIC" id="fig|1618669.3.peg.136"/>
<evidence type="ECO:0000313" key="9">
    <source>
        <dbReference type="EMBL" id="KKW09409.1"/>
    </source>
</evidence>
<feature type="domain" description="FtsK" evidence="8">
    <location>
        <begin position="434"/>
        <end position="637"/>
    </location>
</feature>
<keyword evidence="3 5" id="KW-0067">ATP-binding</keyword>
<evidence type="ECO:0000256" key="7">
    <source>
        <dbReference type="SAM" id="Phobius"/>
    </source>
</evidence>
<keyword evidence="7" id="KW-0472">Membrane</keyword>
<evidence type="ECO:0000259" key="8">
    <source>
        <dbReference type="PROSITE" id="PS50901"/>
    </source>
</evidence>
<feature type="transmembrane region" description="Helical" evidence="7">
    <location>
        <begin position="118"/>
        <end position="142"/>
    </location>
</feature>
<dbReference type="InterPro" id="IPR018541">
    <property type="entry name" value="Ftsk_gamma"/>
</dbReference>
<dbReference type="EMBL" id="LCPZ01000002">
    <property type="protein sequence ID" value="KKW09409.1"/>
    <property type="molecule type" value="Genomic_DNA"/>
</dbReference>
<dbReference type="Pfam" id="PF01580">
    <property type="entry name" value="FtsK_SpoIIIE"/>
    <property type="match status" value="1"/>
</dbReference>
<feature type="region of interest" description="Disordered" evidence="6">
    <location>
        <begin position="246"/>
        <end position="273"/>
    </location>
</feature>
<dbReference type="PANTHER" id="PTHR22683:SF41">
    <property type="entry name" value="DNA TRANSLOCASE FTSK"/>
    <property type="match status" value="1"/>
</dbReference>
<gene>
    <name evidence="9" type="ORF">UY44_C0002G0049</name>
</gene>
<reference evidence="9 10" key="1">
    <citation type="journal article" date="2015" name="Nature">
        <title>rRNA introns, odd ribosomes, and small enigmatic genomes across a large radiation of phyla.</title>
        <authorList>
            <person name="Brown C.T."/>
            <person name="Hug L.A."/>
            <person name="Thomas B.C."/>
            <person name="Sharon I."/>
            <person name="Castelle C.J."/>
            <person name="Singh A."/>
            <person name="Wilkins M.J."/>
            <person name="Williams K.H."/>
            <person name="Banfield J.F."/>
        </authorList>
    </citation>
    <scope>NUCLEOTIDE SEQUENCE [LARGE SCALE GENOMIC DNA]</scope>
</reference>
<dbReference type="Proteomes" id="UP000033965">
    <property type="component" value="Unassembled WGS sequence"/>
</dbReference>
<dbReference type="InterPro" id="IPR041027">
    <property type="entry name" value="FtsK_alpha"/>
</dbReference>
<feature type="binding site" evidence="5">
    <location>
        <begin position="451"/>
        <end position="458"/>
    </location>
    <ligand>
        <name>ATP</name>
        <dbReference type="ChEBI" id="CHEBI:30616"/>
    </ligand>
</feature>
<dbReference type="Pfam" id="PF17854">
    <property type="entry name" value="FtsK_alpha"/>
    <property type="match status" value="1"/>
</dbReference>
<dbReference type="GO" id="GO:0005524">
    <property type="term" value="F:ATP binding"/>
    <property type="evidence" value="ECO:0007669"/>
    <property type="project" value="UniProtKB-UniRule"/>
</dbReference>
<evidence type="ECO:0000256" key="5">
    <source>
        <dbReference type="PROSITE-ProRule" id="PRU00289"/>
    </source>
</evidence>
<name>A0A0G1YSQ1_9BACT</name>
<sequence length="800" mass="87201">MQWPLLWPAEQRGTSAEVRRKKYNWHVFRVVCVKSALVGGGRTQQHCPCYDANMGRKNRNDKGKGSKSDEEQDYRSSRSVSSEAIRGVSAIFFVALALFLILARFGVGGIVGNALYKYLSLLLGIGYLLLPLSLVLLAVLIFQSFEKRFGIAQMASMFVFLLSGLGLINLWFPGDGGILGKWVSEPMVSAFETTATALFLVAFIIASLIVAFDIHIGLVLTSLREQLAVMRKPREDEDEVAVVGLPQEDTEPVAEEGHAAPANSPEDTKSRSKISDITKMFQKSDVMSDGFPIITATGSAYVPPPISLLSKNKGKPEVGDVRANMNIIKRTLQNFGIQVEMDEASIGPTVTRYAMKPAEGVRLSKIVALQSNLELALAASPLRIEAPIPGKSLVGVEIPNISRTTLGLAPLLSDPAFLQSDKPLLVALGRSITGHPHFADLARMPHILVAGATGAGKSVTIHNFIVSLLYRCGPERLRFIMIDPKRVELTTYNTIPHLLTPVITDAKKAILAVKWLSKEMERRYNILETEAVRDIASYHENVVAKALKFPASEEKEEPLPEAMPYIVVIIDELADMMSAYPRELESGIVRLAQMSRAVGIHLILSTQRPSVKVITGLIKANIPARVALQVSSQVDSRTILDMGGAEKLLGAGDTLFLSGEMSKPRRIQAPFTSESEVKKIVAHVAKGGEGQLPSEINFSEATSDIDVVFSSTKGEEVEEDELYPEAKQAVIEAGKASTSYLQRKLRIGYSRAARLVDMLEERGVIGAGDGAKPREIIGDGNADELTAEPLTEEDKENKLV</sequence>
<comment type="caution">
    <text evidence="9">The sequence shown here is derived from an EMBL/GenBank/DDBJ whole genome shotgun (WGS) entry which is preliminary data.</text>
</comment>